<accession>A0ABN8IXV2</accession>
<feature type="region of interest" description="Disordered" evidence="1">
    <location>
        <begin position="212"/>
        <end position="231"/>
    </location>
</feature>
<feature type="region of interest" description="Disordered" evidence="1">
    <location>
        <begin position="35"/>
        <end position="71"/>
    </location>
</feature>
<evidence type="ECO:0000256" key="1">
    <source>
        <dbReference type="SAM" id="MobiDB-lite"/>
    </source>
</evidence>
<evidence type="ECO:0000313" key="2">
    <source>
        <dbReference type="EMBL" id="CAH2068338.1"/>
    </source>
</evidence>
<proteinExistence type="predicted"/>
<protein>
    <submittedName>
        <fullName evidence="2">Uncharacterized protein</fullName>
    </submittedName>
</protein>
<feature type="non-terminal residue" evidence="2">
    <location>
        <position position="269"/>
    </location>
</feature>
<reference evidence="2" key="1">
    <citation type="submission" date="2022-03" db="EMBL/GenBank/DDBJ databases">
        <authorList>
            <person name="Martin H S."/>
        </authorList>
    </citation>
    <scope>NUCLEOTIDE SEQUENCE</scope>
</reference>
<feature type="compositionally biased region" description="Basic residues" evidence="1">
    <location>
        <begin position="56"/>
        <end position="68"/>
    </location>
</feature>
<dbReference type="EMBL" id="OW152817">
    <property type="protein sequence ID" value="CAH2068338.1"/>
    <property type="molecule type" value="Genomic_DNA"/>
</dbReference>
<evidence type="ECO:0000313" key="3">
    <source>
        <dbReference type="Proteomes" id="UP000837857"/>
    </source>
</evidence>
<dbReference type="Proteomes" id="UP000837857">
    <property type="component" value="Chromosome 5"/>
</dbReference>
<name>A0ABN8IXV2_9NEOP</name>
<keyword evidence="3" id="KW-1185">Reference proteome</keyword>
<sequence>MPGARSARARAPLTSATARRRAALVTTVAGQLLFSTHGQERRETKGDGGGGARAERARRRSDARRHLAGHAATTRAYSFRVCGRSNRDGTAATPEPHWRRKHCHCTVVTRGAPAAGCCRGATRCVWCVERVVPSSERGCVSWWRSGGPCCQAARERRGPGMAGSCSTLRCGRPRRALHATGPRTARARLRRRCARTPALGDTAAPRLRRSAAGLQPRAPAPHRPHNTTRATYRLSPPLAPALFEKGRCDALQRAQKWSQLNPLTRSGHC</sequence>
<organism evidence="2 3">
    <name type="scientific">Iphiclides podalirius</name>
    <name type="common">scarce swallowtail</name>
    <dbReference type="NCBI Taxonomy" id="110791"/>
    <lineage>
        <taxon>Eukaryota</taxon>
        <taxon>Metazoa</taxon>
        <taxon>Ecdysozoa</taxon>
        <taxon>Arthropoda</taxon>
        <taxon>Hexapoda</taxon>
        <taxon>Insecta</taxon>
        <taxon>Pterygota</taxon>
        <taxon>Neoptera</taxon>
        <taxon>Endopterygota</taxon>
        <taxon>Lepidoptera</taxon>
        <taxon>Glossata</taxon>
        <taxon>Ditrysia</taxon>
        <taxon>Papilionoidea</taxon>
        <taxon>Papilionidae</taxon>
        <taxon>Papilioninae</taxon>
        <taxon>Iphiclides</taxon>
    </lineage>
</organism>
<gene>
    <name evidence="2" type="ORF">IPOD504_LOCUS14230</name>
</gene>